<dbReference type="AlphaFoldDB" id="A0A9W6JKV6"/>
<comment type="caution">
    <text evidence="1">The sequence shown here is derived from an EMBL/GenBank/DDBJ whole genome shotgun (WGS) entry which is preliminary data.</text>
</comment>
<dbReference type="EMBL" id="BSFK01000016">
    <property type="protein sequence ID" value="GLK77984.1"/>
    <property type="molecule type" value="Genomic_DNA"/>
</dbReference>
<protein>
    <submittedName>
        <fullName evidence="1">Uncharacterized protein</fullName>
    </submittedName>
</protein>
<reference evidence="1" key="1">
    <citation type="journal article" date="2014" name="Int. J. Syst. Evol. Microbiol.">
        <title>Complete genome sequence of Corynebacterium casei LMG S-19264T (=DSM 44701T), isolated from a smear-ripened cheese.</title>
        <authorList>
            <consortium name="US DOE Joint Genome Institute (JGI-PGF)"/>
            <person name="Walter F."/>
            <person name="Albersmeier A."/>
            <person name="Kalinowski J."/>
            <person name="Ruckert C."/>
        </authorList>
    </citation>
    <scope>NUCLEOTIDE SEQUENCE</scope>
    <source>
        <strain evidence="1">VKM B-2555</strain>
    </source>
</reference>
<dbReference type="Proteomes" id="UP001143364">
    <property type="component" value="Unassembled WGS sequence"/>
</dbReference>
<gene>
    <name evidence="1" type="ORF">GCM10008171_32380</name>
</gene>
<proteinExistence type="predicted"/>
<sequence length="92" mass="10172">MSDLREKIRDILVKETMDYGMLRAPVVRATDTIMTLIQSEVEAAEKRGAEAEREVCAKEAEGYEPQHEANVTIAGQVAKNIAKAIRARGEAK</sequence>
<evidence type="ECO:0000313" key="2">
    <source>
        <dbReference type="Proteomes" id="UP001143364"/>
    </source>
</evidence>
<reference evidence="1" key="2">
    <citation type="submission" date="2023-01" db="EMBL/GenBank/DDBJ databases">
        <authorList>
            <person name="Sun Q."/>
            <person name="Evtushenko L."/>
        </authorList>
    </citation>
    <scope>NUCLEOTIDE SEQUENCE</scope>
    <source>
        <strain evidence="1">VKM B-2555</strain>
    </source>
</reference>
<accession>A0A9W6JKV6</accession>
<organism evidence="1 2">
    <name type="scientific">Methylopila jiangsuensis</name>
    <dbReference type="NCBI Taxonomy" id="586230"/>
    <lineage>
        <taxon>Bacteria</taxon>
        <taxon>Pseudomonadati</taxon>
        <taxon>Pseudomonadota</taxon>
        <taxon>Alphaproteobacteria</taxon>
        <taxon>Hyphomicrobiales</taxon>
        <taxon>Methylopilaceae</taxon>
        <taxon>Methylopila</taxon>
    </lineage>
</organism>
<name>A0A9W6JKV6_9HYPH</name>
<evidence type="ECO:0000313" key="1">
    <source>
        <dbReference type="EMBL" id="GLK77984.1"/>
    </source>
</evidence>
<dbReference type="RefSeq" id="WP_271205807.1">
    <property type="nucleotide sequence ID" value="NZ_BSFK01000016.1"/>
</dbReference>
<keyword evidence="2" id="KW-1185">Reference proteome</keyword>